<protein>
    <submittedName>
        <fullName evidence="2">Uncharacterized protein</fullName>
    </submittedName>
</protein>
<name>X6NZT4_RETFI</name>
<keyword evidence="1" id="KW-0812">Transmembrane</keyword>
<dbReference type="Proteomes" id="UP000023152">
    <property type="component" value="Unassembled WGS sequence"/>
</dbReference>
<gene>
    <name evidence="2" type="ORF">RFI_06311</name>
</gene>
<keyword evidence="3" id="KW-1185">Reference proteome</keyword>
<feature type="transmembrane region" description="Helical" evidence="1">
    <location>
        <begin position="94"/>
        <end position="116"/>
    </location>
</feature>
<evidence type="ECO:0000256" key="1">
    <source>
        <dbReference type="SAM" id="Phobius"/>
    </source>
</evidence>
<organism evidence="2 3">
    <name type="scientific">Reticulomyxa filosa</name>
    <dbReference type="NCBI Taxonomy" id="46433"/>
    <lineage>
        <taxon>Eukaryota</taxon>
        <taxon>Sar</taxon>
        <taxon>Rhizaria</taxon>
        <taxon>Retaria</taxon>
        <taxon>Foraminifera</taxon>
        <taxon>Monothalamids</taxon>
        <taxon>Reticulomyxidae</taxon>
        <taxon>Reticulomyxa</taxon>
    </lineage>
</organism>
<sequence length="119" mass="14356">MPNVMSIFEHFSIRSNYKSYLYFLLLSLILVDELKNEFCKRNFENDSLNMLIFLNIKIFVKIFIQKNIDKEMLYLLAYLVYIIGLFISREKLILYFKAIQHIFSLIVSIFNIFVIFCNE</sequence>
<keyword evidence="1" id="KW-1133">Transmembrane helix</keyword>
<evidence type="ECO:0000313" key="3">
    <source>
        <dbReference type="Proteomes" id="UP000023152"/>
    </source>
</evidence>
<evidence type="ECO:0000313" key="2">
    <source>
        <dbReference type="EMBL" id="ETO30812.1"/>
    </source>
</evidence>
<reference evidence="2 3" key="1">
    <citation type="journal article" date="2013" name="Curr. Biol.">
        <title>The Genome of the Foraminiferan Reticulomyxa filosa.</title>
        <authorList>
            <person name="Glockner G."/>
            <person name="Hulsmann N."/>
            <person name="Schleicher M."/>
            <person name="Noegel A.A."/>
            <person name="Eichinger L."/>
            <person name="Gallinger C."/>
            <person name="Pawlowski J."/>
            <person name="Sierra R."/>
            <person name="Euteneuer U."/>
            <person name="Pillet L."/>
            <person name="Moustafa A."/>
            <person name="Platzer M."/>
            <person name="Groth M."/>
            <person name="Szafranski K."/>
            <person name="Schliwa M."/>
        </authorList>
    </citation>
    <scope>NUCLEOTIDE SEQUENCE [LARGE SCALE GENOMIC DNA]</scope>
</reference>
<dbReference type="AlphaFoldDB" id="X6NZT4"/>
<keyword evidence="1" id="KW-0472">Membrane</keyword>
<dbReference type="EMBL" id="ASPP01005298">
    <property type="protein sequence ID" value="ETO30812.1"/>
    <property type="molecule type" value="Genomic_DNA"/>
</dbReference>
<feature type="transmembrane region" description="Helical" evidence="1">
    <location>
        <begin position="71"/>
        <end position="87"/>
    </location>
</feature>
<proteinExistence type="predicted"/>
<comment type="caution">
    <text evidence="2">The sequence shown here is derived from an EMBL/GenBank/DDBJ whole genome shotgun (WGS) entry which is preliminary data.</text>
</comment>
<accession>X6NZT4</accession>